<feature type="domain" description="KTSC" evidence="1">
    <location>
        <begin position="3"/>
        <end position="59"/>
    </location>
</feature>
<evidence type="ECO:0000313" key="2">
    <source>
        <dbReference type="EMBL" id="PSK91524.1"/>
    </source>
</evidence>
<dbReference type="EMBL" id="PYGD01000005">
    <property type="protein sequence ID" value="PSK91524.1"/>
    <property type="molecule type" value="Genomic_DNA"/>
</dbReference>
<dbReference type="AlphaFoldDB" id="A0A2P8D2S6"/>
<protein>
    <submittedName>
        <fullName evidence="2">KTSC domain-containing protein</fullName>
    </submittedName>
</protein>
<organism evidence="2 3">
    <name type="scientific">Taibaiella chishuiensis</name>
    <dbReference type="NCBI Taxonomy" id="1434707"/>
    <lineage>
        <taxon>Bacteria</taxon>
        <taxon>Pseudomonadati</taxon>
        <taxon>Bacteroidota</taxon>
        <taxon>Chitinophagia</taxon>
        <taxon>Chitinophagales</taxon>
        <taxon>Chitinophagaceae</taxon>
        <taxon>Taibaiella</taxon>
    </lineage>
</organism>
<dbReference type="OrthoDB" id="8450910at2"/>
<dbReference type="Pfam" id="PF13619">
    <property type="entry name" value="KTSC"/>
    <property type="match status" value="1"/>
</dbReference>
<name>A0A2P8D2S6_9BACT</name>
<comment type="caution">
    <text evidence="2">The sequence shown here is derived from an EMBL/GenBank/DDBJ whole genome shotgun (WGS) entry which is preliminary data.</text>
</comment>
<dbReference type="InterPro" id="IPR025309">
    <property type="entry name" value="KTSC_dom"/>
</dbReference>
<accession>A0A2P8D2S6</accession>
<keyword evidence="3" id="KW-1185">Reference proteome</keyword>
<sequence>MPSSVIQRFTYDRDTRILTLLFVSGRYYNYLDVPGWIYEGLKQAQSKGRYFNRYIRNQYEFEPVH</sequence>
<evidence type="ECO:0000259" key="1">
    <source>
        <dbReference type="Pfam" id="PF13619"/>
    </source>
</evidence>
<dbReference type="RefSeq" id="WP_106523423.1">
    <property type="nucleotide sequence ID" value="NZ_PYGD01000005.1"/>
</dbReference>
<dbReference type="Proteomes" id="UP000240572">
    <property type="component" value="Unassembled WGS sequence"/>
</dbReference>
<gene>
    <name evidence="2" type="ORF">B0I18_105107</name>
</gene>
<reference evidence="2 3" key="1">
    <citation type="submission" date="2018-03" db="EMBL/GenBank/DDBJ databases">
        <title>Genomic Encyclopedia of Type Strains, Phase III (KMG-III): the genomes of soil and plant-associated and newly described type strains.</title>
        <authorList>
            <person name="Whitman W."/>
        </authorList>
    </citation>
    <scope>NUCLEOTIDE SEQUENCE [LARGE SCALE GENOMIC DNA]</scope>
    <source>
        <strain evidence="2 3">CGMCC 1.12700</strain>
    </source>
</reference>
<proteinExistence type="predicted"/>
<evidence type="ECO:0000313" key="3">
    <source>
        <dbReference type="Proteomes" id="UP000240572"/>
    </source>
</evidence>